<protein>
    <recommendedName>
        <fullName evidence="3">Glycosyltransferase 2-like domain-containing protein</fullName>
    </recommendedName>
</protein>
<dbReference type="Gene3D" id="3.90.550.10">
    <property type="entry name" value="Spore Coat Polysaccharide Biosynthesis Protein SpsA, Chain A"/>
    <property type="match status" value="1"/>
</dbReference>
<comment type="caution">
    <text evidence="4">The sequence shown here is derived from an EMBL/GenBank/DDBJ whole genome shotgun (WGS) entry which is preliminary data.</text>
</comment>
<name>A0ABQ0CBH8_9PROT</name>
<evidence type="ECO:0000313" key="5">
    <source>
        <dbReference type="Proteomes" id="UP001628193"/>
    </source>
</evidence>
<keyword evidence="5" id="KW-1185">Reference proteome</keyword>
<dbReference type="Proteomes" id="UP001628193">
    <property type="component" value="Unassembled WGS sequence"/>
</dbReference>
<dbReference type="PANTHER" id="PTHR22916:SF51">
    <property type="entry name" value="GLYCOSYLTRANSFERASE EPSH-RELATED"/>
    <property type="match status" value="1"/>
</dbReference>
<keyword evidence="1" id="KW-0328">Glycosyltransferase</keyword>
<dbReference type="CDD" id="cd00761">
    <property type="entry name" value="Glyco_tranf_GTA_type"/>
    <property type="match status" value="1"/>
</dbReference>
<dbReference type="InterPro" id="IPR029044">
    <property type="entry name" value="Nucleotide-diphossugar_trans"/>
</dbReference>
<dbReference type="SUPFAM" id="SSF53448">
    <property type="entry name" value="Nucleotide-diphospho-sugar transferases"/>
    <property type="match status" value="1"/>
</dbReference>
<evidence type="ECO:0000256" key="2">
    <source>
        <dbReference type="ARBA" id="ARBA00022679"/>
    </source>
</evidence>
<reference evidence="4 5" key="1">
    <citation type="submission" date="2024-05" db="EMBL/GenBank/DDBJ databases">
        <authorList>
            <consortium name="Candidatus Magnetaquicoccaceae bacterium FCR-1 genome sequencing consortium"/>
            <person name="Shimoshige H."/>
            <person name="Shimamura S."/>
            <person name="Taoka A."/>
            <person name="Kobayashi H."/>
            <person name="Maekawa T."/>
        </authorList>
    </citation>
    <scope>NUCLEOTIDE SEQUENCE [LARGE SCALE GENOMIC DNA]</scope>
    <source>
        <strain evidence="4 5">FCR-1</strain>
    </source>
</reference>
<reference evidence="4 5" key="2">
    <citation type="submission" date="2024-09" db="EMBL/GenBank/DDBJ databases">
        <title>Draft genome sequence of Candidatus Magnetaquicoccaceae bacterium FCR-1.</title>
        <authorList>
            <person name="Shimoshige H."/>
            <person name="Shimamura S."/>
            <person name="Taoka A."/>
            <person name="Kobayashi H."/>
            <person name="Maekawa T."/>
        </authorList>
    </citation>
    <scope>NUCLEOTIDE SEQUENCE [LARGE SCALE GENOMIC DNA]</scope>
    <source>
        <strain evidence="4 5">FCR-1</strain>
    </source>
</reference>
<evidence type="ECO:0000256" key="1">
    <source>
        <dbReference type="ARBA" id="ARBA00022676"/>
    </source>
</evidence>
<proteinExistence type="predicted"/>
<dbReference type="EMBL" id="BAAFGK010000004">
    <property type="protein sequence ID" value="GAB0058210.1"/>
    <property type="molecule type" value="Genomic_DNA"/>
</dbReference>
<evidence type="ECO:0000313" key="4">
    <source>
        <dbReference type="EMBL" id="GAB0058210.1"/>
    </source>
</evidence>
<accession>A0ABQ0CBH8</accession>
<keyword evidence="2" id="KW-0808">Transferase</keyword>
<feature type="domain" description="Glycosyltransferase 2-like" evidence="3">
    <location>
        <begin position="5"/>
        <end position="171"/>
    </location>
</feature>
<gene>
    <name evidence="4" type="ORF">SIID45300_02555</name>
</gene>
<dbReference type="InterPro" id="IPR001173">
    <property type="entry name" value="Glyco_trans_2-like"/>
</dbReference>
<sequence>MIPLTIIVPVYNTARFLTICLESLIGEDPSHTEILLVDDGSTDESPAMLDAFCLAHPWFRTIHQSNQGLSGARNNALDQARGTYVAFCDSDDFVQPGYYTRMRLLAERLDADAIIGNATYHFEGRQPDHALYAEPLPTGMMTGPAWMRGRLQRRSMLHMVCMQVYRRRLIETIGLRFTLGISHEDVVWTTRFLLMAERVGFLDEPGYFYRQWKRNLQMYNTDRQLQSSVFSYDTNARILDQVAAGVADRELADLIRWQLVDDGLAMFHKIDRMSSHRVRQASRRDLLRRGVYATLWRNAMLTSQKRRVAKNFLKALIP</sequence>
<dbReference type="Pfam" id="PF00535">
    <property type="entry name" value="Glycos_transf_2"/>
    <property type="match status" value="1"/>
</dbReference>
<dbReference type="PANTHER" id="PTHR22916">
    <property type="entry name" value="GLYCOSYLTRANSFERASE"/>
    <property type="match status" value="1"/>
</dbReference>
<evidence type="ECO:0000259" key="3">
    <source>
        <dbReference type="Pfam" id="PF00535"/>
    </source>
</evidence>
<dbReference type="RefSeq" id="WP_420905889.1">
    <property type="nucleotide sequence ID" value="NZ_BAAFGK010000004.1"/>
</dbReference>
<organism evidence="4 5">
    <name type="scientific">Candidatus Magnetaquiglobus chichijimensis</name>
    <dbReference type="NCBI Taxonomy" id="3141448"/>
    <lineage>
        <taxon>Bacteria</taxon>
        <taxon>Pseudomonadati</taxon>
        <taxon>Pseudomonadota</taxon>
        <taxon>Magnetococcia</taxon>
        <taxon>Magnetococcales</taxon>
        <taxon>Candidatus Magnetaquicoccaceae</taxon>
        <taxon>Candidatus Magnetaquiglobus</taxon>
    </lineage>
</organism>